<dbReference type="EMBL" id="JAKRVY010000006">
    <property type="protein sequence ID" value="MCL9814266.1"/>
    <property type="molecule type" value="Genomic_DNA"/>
</dbReference>
<dbReference type="GO" id="GO:0022857">
    <property type="term" value="F:transmembrane transporter activity"/>
    <property type="evidence" value="ECO:0007669"/>
    <property type="project" value="InterPro"/>
</dbReference>
<comment type="subcellular location">
    <subcellularLocation>
        <location evidence="1">Endomembrane system</location>
        <topology evidence="1">Multi-pass membrane protein</topology>
    </subcellularLocation>
</comment>
<dbReference type="GO" id="GO:0012505">
    <property type="term" value="C:endomembrane system"/>
    <property type="evidence" value="ECO:0007669"/>
    <property type="project" value="UniProtKB-SubCell"/>
</dbReference>
<keyword evidence="6 7" id="KW-0472">Membrane</keyword>
<dbReference type="Gene3D" id="1.20.1250.20">
    <property type="entry name" value="MFS general substrate transporter like domains"/>
    <property type="match status" value="1"/>
</dbReference>
<dbReference type="SUPFAM" id="SSF103473">
    <property type="entry name" value="MFS general substrate transporter"/>
    <property type="match status" value="1"/>
</dbReference>
<sequence length="390" mass="41235">MDSRRVWLVAIFLFVMGDAVATQIRGALLESFQSSFGVSEALLGLVAPAGTVGFVVAVLAIGFVSGRIDLKRTLLIGVAATTVSLLVMSAAPVYWLFLAVMVGQGAAVGAFRGVDRPILSHLYPSRRGRIFALYSLAWALGAVTGPVLVNAVLSVTDWRVTYAILGLFFVPIGLLIWRTELPASTDNEQSLSLDALRTLVRRPAVLGAIICMALLGGIEGIFFTWLPYYASTIVPRDLANLLLSTFLLAYIPGRVLNTWIIERVNYLYLSFGFTLASIPVLLVTFSGIGGWALFMLVFLAGFLISGLFPTLLSFAVEASPEYSGPISAMTTGGTYTGIALAPLGVGVVAELVDIQAAMYLTLGLAIALLIGTVVTWAATRGSAGANATSA</sequence>
<dbReference type="Proteomes" id="UP001202674">
    <property type="component" value="Unassembled WGS sequence"/>
</dbReference>
<evidence type="ECO:0000259" key="8">
    <source>
        <dbReference type="PROSITE" id="PS50850"/>
    </source>
</evidence>
<evidence type="ECO:0000256" key="2">
    <source>
        <dbReference type="ARBA" id="ARBA00008335"/>
    </source>
</evidence>
<feature type="transmembrane region" description="Helical" evidence="7">
    <location>
        <begin position="204"/>
        <end position="226"/>
    </location>
</feature>
<dbReference type="InterPro" id="IPR051788">
    <property type="entry name" value="MFS_Transporter"/>
</dbReference>
<evidence type="ECO:0000256" key="7">
    <source>
        <dbReference type="SAM" id="Phobius"/>
    </source>
</evidence>
<dbReference type="InterPro" id="IPR011701">
    <property type="entry name" value="MFS"/>
</dbReference>
<proteinExistence type="inferred from homology"/>
<feature type="transmembrane region" description="Helical" evidence="7">
    <location>
        <begin position="131"/>
        <end position="153"/>
    </location>
</feature>
<protein>
    <submittedName>
        <fullName evidence="9">MFS transporter</fullName>
    </submittedName>
</protein>
<evidence type="ECO:0000256" key="1">
    <source>
        <dbReference type="ARBA" id="ARBA00004127"/>
    </source>
</evidence>
<feature type="transmembrane region" description="Helical" evidence="7">
    <location>
        <begin position="45"/>
        <end position="65"/>
    </location>
</feature>
<dbReference type="GO" id="GO:0016020">
    <property type="term" value="C:membrane"/>
    <property type="evidence" value="ECO:0007669"/>
    <property type="project" value="TreeGrafter"/>
</dbReference>
<feature type="transmembrane region" description="Helical" evidence="7">
    <location>
        <begin position="266"/>
        <end position="285"/>
    </location>
</feature>
<feature type="transmembrane region" description="Helical" evidence="7">
    <location>
        <begin position="291"/>
        <end position="314"/>
    </location>
</feature>
<feature type="transmembrane region" description="Helical" evidence="7">
    <location>
        <begin position="238"/>
        <end position="259"/>
    </location>
</feature>
<keyword evidence="4 7" id="KW-0812">Transmembrane</keyword>
<feature type="transmembrane region" description="Helical" evidence="7">
    <location>
        <begin position="326"/>
        <end position="345"/>
    </location>
</feature>
<dbReference type="InterPro" id="IPR020846">
    <property type="entry name" value="MFS_dom"/>
</dbReference>
<feature type="transmembrane region" description="Helical" evidence="7">
    <location>
        <begin position="159"/>
        <end position="177"/>
    </location>
</feature>
<dbReference type="InterPro" id="IPR036259">
    <property type="entry name" value="MFS_trans_sf"/>
</dbReference>
<accession>A0AAE3FSB4</accession>
<keyword evidence="10" id="KW-1185">Reference proteome</keyword>
<comment type="caution">
    <text evidence="9">The sequence shown here is derived from an EMBL/GenBank/DDBJ whole genome shotgun (WGS) entry which is preliminary data.</text>
</comment>
<evidence type="ECO:0000256" key="4">
    <source>
        <dbReference type="ARBA" id="ARBA00022692"/>
    </source>
</evidence>
<gene>
    <name evidence="9" type="ORF">AArcSt11_11445</name>
</gene>
<feature type="transmembrane region" description="Helical" evidence="7">
    <location>
        <begin position="72"/>
        <end position="88"/>
    </location>
</feature>
<evidence type="ECO:0000256" key="3">
    <source>
        <dbReference type="ARBA" id="ARBA00022448"/>
    </source>
</evidence>
<keyword evidence="5 7" id="KW-1133">Transmembrane helix</keyword>
<keyword evidence="3" id="KW-0813">Transport</keyword>
<feature type="transmembrane region" description="Helical" evidence="7">
    <location>
        <begin position="357"/>
        <end position="378"/>
    </location>
</feature>
<dbReference type="RefSeq" id="WP_250597185.1">
    <property type="nucleotide sequence ID" value="NZ_JAKRVY010000006.1"/>
</dbReference>
<dbReference type="PROSITE" id="PS50850">
    <property type="entry name" value="MFS"/>
    <property type="match status" value="1"/>
</dbReference>
<dbReference type="PANTHER" id="PTHR23514">
    <property type="entry name" value="BYPASS OF STOP CODON PROTEIN 6"/>
    <property type="match status" value="1"/>
</dbReference>
<evidence type="ECO:0000313" key="10">
    <source>
        <dbReference type="Proteomes" id="UP001202674"/>
    </source>
</evidence>
<feature type="domain" description="Major facilitator superfamily (MFS) profile" evidence="8">
    <location>
        <begin position="5"/>
        <end position="380"/>
    </location>
</feature>
<dbReference type="PANTHER" id="PTHR23514:SF3">
    <property type="entry name" value="BYPASS OF STOP CODON PROTEIN 6"/>
    <property type="match status" value="1"/>
</dbReference>
<reference evidence="9 10" key="1">
    <citation type="journal article" date="2022" name="Syst. Appl. Microbiol.">
        <title>Natronocalculus amylovorans gen. nov., sp. nov., and Natranaeroarchaeum aerophilus sp. nov., dominant culturable amylolytic natronoarchaea from hypersaline soda lakes in southwestern Siberia.</title>
        <authorList>
            <person name="Sorokin D.Y."/>
            <person name="Elcheninov A.G."/>
            <person name="Khizhniak T.V."/>
            <person name="Koenen M."/>
            <person name="Bale N.J."/>
            <person name="Damste J.S.S."/>
            <person name="Kublanov I.V."/>
        </authorList>
    </citation>
    <scope>NUCLEOTIDE SEQUENCE [LARGE SCALE GENOMIC DNA]</scope>
    <source>
        <strain evidence="9 10">AArc-St1-1</strain>
    </source>
</reference>
<evidence type="ECO:0000313" key="9">
    <source>
        <dbReference type="EMBL" id="MCL9814266.1"/>
    </source>
</evidence>
<name>A0AAE3FSB4_9EURY</name>
<dbReference type="AlphaFoldDB" id="A0AAE3FSB4"/>
<dbReference type="Pfam" id="PF07690">
    <property type="entry name" value="MFS_1"/>
    <property type="match status" value="1"/>
</dbReference>
<comment type="similarity">
    <text evidence="2">Belongs to the major facilitator superfamily.</text>
</comment>
<organism evidence="9 10">
    <name type="scientific">Natranaeroarchaeum aerophilus</name>
    <dbReference type="NCBI Taxonomy" id="2917711"/>
    <lineage>
        <taxon>Archaea</taxon>
        <taxon>Methanobacteriati</taxon>
        <taxon>Methanobacteriota</taxon>
        <taxon>Stenosarchaea group</taxon>
        <taxon>Halobacteria</taxon>
        <taxon>Halobacteriales</taxon>
        <taxon>Natronoarchaeaceae</taxon>
        <taxon>Natranaeroarchaeum</taxon>
    </lineage>
</organism>
<evidence type="ECO:0000256" key="6">
    <source>
        <dbReference type="ARBA" id="ARBA00023136"/>
    </source>
</evidence>
<evidence type="ECO:0000256" key="5">
    <source>
        <dbReference type="ARBA" id="ARBA00022989"/>
    </source>
</evidence>